<dbReference type="PANTHER" id="PTHR36981">
    <property type="entry name" value="ZGC:195170"/>
    <property type="match status" value="1"/>
</dbReference>
<dbReference type="Proteomes" id="UP000472270">
    <property type="component" value="Unassembled WGS sequence"/>
</dbReference>
<dbReference type="InterPro" id="IPR046815">
    <property type="entry name" value="P2RX7_C"/>
</dbReference>
<keyword evidence="3" id="KW-1185">Reference proteome</keyword>
<evidence type="ECO:0000313" key="3">
    <source>
        <dbReference type="Proteomes" id="UP000472270"/>
    </source>
</evidence>
<reference evidence="2" key="2">
    <citation type="submission" date="2025-09" db="UniProtKB">
        <authorList>
            <consortium name="Ensembl"/>
        </authorList>
    </citation>
    <scope>IDENTIFICATION</scope>
</reference>
<protein>
    <recommendedName>
        <fullName evidence="1">P2X purinoreceptor 7 intracellular domain-containing protein</fullName>
    </recommendedName>
</protein>
<evidence type="ECO:0000313" key="2">
    <source>
        <dbReference type="Ensembl" id="ENSSRHP00000075162.1"/>
    </source>
</evidence>
<dbReference type="PANTHER" id="PTHR36981:SF3">
    <property type="entry name" value="UBIQUITIN-LIKE PROTEASE FAMILY PROFILE DOMAIN-CONTAINING PROTEIN"/>
    <property type="match status" value="1"/>
</dbReference>
<accession>A0A673LFX2</accession>
<sequence length="178" mass="20245">LSPSKATPPGRMNILEICLARDPSQMFDIMHLTASDASPAGPPLSRQPSWCVCANCREMSSDLERKCCGLPHMEAYILQEGVLHLARRIWTDIRAVPDAVEAGKSNRQFRYTLKNKGASKDKKVLLWHREAPLFLRVYAAYRQFGHRVVIPSCCVWTIRDRFPDPHGQYQGYLCRSAM</sequence>
<dbReference type="AlphaFoldDB" id="A0A673LFX2"/>
<proteinExistence type="predicted"/>
<dbReference type="Ensembl" id="ENSSRHT00000077208.1">
    <property type="protein sequence ID" value="ENSSRHP00000075162.1"/>
    <property type="gene ID" value="ENSSRHG00000037328.1"/>
</dbReference>
<organism evidence="2 3">
    <name type="scientific">Sinocyclocheilus rhinocerous</name>
    <dbReference type="NCBI Taxonomy" id="307959"/>
    <lineage>
        <taxon>Eukaryota</taxon>
        <taxon>Metazoa</taxon>
        <taxon>Chordata</taxon>
        <taxon>Craniata</taxon>
        <taxon>Vertebrata</taxon>
        <taxon>Euteleostomi</taxon>
        <taxon>Actinopterygii</taxon>
        <taxon>Neopterygii</taxon>
        <taxon>Teleostei</taxon>
        <taxon>Ostariophysi</taxon>
        <taxon>Cypriniformes</taxon>
        <taxon>Cyprinidae</taxon>
        <taxon>Cyprininae</taxon>
        <taxon>Sinocyclocheilus</taxon>
    </lineage>
</organism>
<name>A0A673LFX2_9TELE</name>
<reference evidence="2" key="1">
    <citation type="submission" date="2025-08" db="UniProtKB">
        <authorList>
            <consortium name="Ensembl"/>
        </authorList>
    </citation>
    <scope>IDENTIFICATION</scope>
</reference>
<dbReference type="Pfam" id="PF20478">
    <property type="entry name" value="P2RX7_C"/>
    <property type="match status" value="1"/>
</dbReference>
<feature type="domain" description="P2X purinoreceptor 7 intracellular" evidence="1">
    <location>
        <begin position="146"/>
        <end position="172"/>
    </location>
</feature>
<evidence type="ECO:0000259" key="1">
    <source>
        <dbReference type="Pfam" id="PF20478"/>
    </source>
</evidence>